<feature type="domain" description="Putative Flp pilus-assembly TadG-like N-terminal" evidence="1">
    <location>
        <begin position="23"/>
        <end position="69"/>
    </location>
</feature>
<proteinExistence type="predicted"/>
<dbReference type="Proteomes" id="UP001274321">
    <property type="component" value="Unassembled WGS sequence"/>
</dbReference>
<evidence type="ECO:0000313" key="2">
    <source>
        <dbReference type="EMBL" id="MDX6805024.1"/>
    </source>
</evidence>
<keyword evidence="3" id="KW-1185">Reference proteome</keyword>
<gene>
    <name evidence="2" type="ORF">SCD90_03005</name>
</gene>
<organism evidence="2 3">
    <name type="scientific">Terrihabitans rhizophilus</name>
    <dbReference type="NCBI Taxonomy" id="3092662"/>
    <lineage>
        <taxon>Bacteria</taxon>
        <taxon>Pseudomonadati</taxon>
        <taxon>Pseudomonadota</taxon>
        <taxon>Alphaproteobacteria</taxon>
        <taxon>Hyphomicrobiales</taxon>
        <taxon>Terrihabitans</taxon>
    </lineage>
</organism>
<dbReference type="InterPro" id="IPR028087">
    <property type="entry name" value="Tad_N"/>
</dbReference>
<protein>
    <submittedName>
        <fullName evidence="2">TadE/TadG family type IV pilus assembly protein</fullName>
    </submittedName>
</protein>
<evidence type="ECO:0000313" key="3">
    <source>
        <dbReference type="Proteomes" id="UP001274321"/>
    </source>
</evidence>
<evidence type="ECO:0000259" key="1">
    <source>
        <dbReference type="Pfam" id="PF13400"/>
    </source>
</evidence>
<reference evidence="2 3" key="1">
    <citation type="submission" date="2023-11" db="EMBL/GenBank/DDBJ databases">
        <authorList>
            <person name="Bao R."/>
        </authorList>
    </citation>
    <scope>NUCLEOTIDE SEQUENCE [LARGE SCALE GENOMIC DNA]</scope>
    <source>
        <strain evidence="2 3">PJ23</strain>
    </source>
</reference>
<dbReference type="Pfam" id="PF13400">
    <property type="entry name" value="Tad"/>
    <property type="match status" value="1"/>
</dbReference>
<name>A0ABU4RJK4_9HYPH</name>
<dbReference type="EMBL" id="JAXAFJ010000001">
    <property type="protein sequence ID" value="MDX6805024.1"/>
    <property type="molecule type" value="Genomic_DNA"/>
</dbReference>
<sequence length="503" mass="53106">MLAEPLEYVKMTLLERFRSDDRGVAMVLFALAVLPLSMAAGAAVDYTRAAQARSALQSELDSAVLSGAGQESGRADAAKAMLESFATPSGVTITSKSFTENGDRVSGTVQAVVQTAMMRIVNIDTMDVSVSSTAQLQTDVKEGVNEPDKVIKHETTVPGNPVCILVKNATAGQALLINSSVRITAPGCEMHVRSTSNSAATLNNVDSVNMRAVCIKGKASPWNGVKPASFVQNCPAIDDPYAGTLPSVTVANNNCSTKNGQSYDANSSGKNLVLASGDYCNINFNSGFTSITLSGNYKGLNLSGNGTAYTLNPGVYENVNINSGPSVVTFNPGLYIWKGTTNWNSGIRFVGNGVTFYYPDANSYIQINSQAQIDLRAPTSGPYNGILFFEAPNLSSSSFSVNGAVNQHFEGLIYWPSRHVTFNAQSNVTADKVALVVDKLTLNAGMNWKFEPAAGTGMTTPGRTETTYETIPGQKSPDMIAKSVRLVEPEAPSSGSGGGEFGK</sequence>
<accession>A0ABU4RJK4</accession>
<dbReference type="RefSeq" id="WP_319843130.1">
    <property type="nucleotide sequence ID" value="NZ_JAXAFJ010000001.1"/>
</dbReference>
<comment type="caution">
    <text evidence="2">The sequence shown here is derived from an EMBL/GenBank/DDBJ whole genome shotgun (WGS) entry which is preliminary data.</text>
</comment>